<evidence type="ECO:0000256" key="1">
    <source>
        <dbReference type="ARBA" id="ARBA00004651"/>
    </source>
</evidence>
<feature type="transmembrane region" description="Helical" evidence="7">
    <location>
        <begin position="340"/>
        <end position="366"/>
    </location>
</feature>
<keyword evidence="4 7" id="KW-1133">Transmembrane helix</keyword>
<reference evidence="11" key="1">
    <citation type="journal article" date="2019" name="Int. J. Syst. Evol. Microbiol.">
        <title>The Global Catalogue of Microorganisms (GCM) 10K type strain sequencing project: providing services to taxonomists for standard genome sequencing and annotation.</title>
        <authorList>
            <consortium name="The Broad Institute Genomics Platform"/>
            <consortium name="The Broad Institute Genome Sequencing Center for Infectious Disease"/>
            <person name="Wu L."/>
            <person name="Ma J."/>
        </authorList>
    </citation>
    <scope>NUCLEOTIDE SEQUENCE [LARGE SCALE GENOMIC DNA]</scope>
    <source>
        <strain evidence="11">KACC 12602</strain>
    </source>
</reference>
<keyword evidence="3 7" id="KW-0812">Transmembrane</keyword>
<feature type="transmembrane region" description="Helical" evidence="7">
    <location>
        <begin position="21"/>
        <end position="42"/>
    </location>
</feature>
<dbReference type="RefSeq" id="WP_378016557.1">
    <property type="nucleotide sequence ID" value="NZ_JBHSKT010000003.1"/>
</dbReference>
<evidence type="ECO:0000256" key="2">
    <source>
        <dbReference type="ARBA" id="ARBA00022475"/>
    </source>
</evidence>
<dbReference type="PANTHER" id="PTHR30572:SF4">
    <property type="entry name" value="ABC TRANSPORTER PERMEASE YTRF"/>
    <property type="match status" value="1"/>
</dbReference>
<evidence type="ECO:0000256" key="5">
    <source>
        <dbReference type="ARBA" id="ARBA00023136"/>
    </source>
</evidence>
<dbReference type="EMBL" id="JBHSKT010000003">
    <property type="protein sequence ID" value="MFC5270185.1"/>
    <property type="molecule type" value="Genomic_DNA"/>
</dbReference>
<comment type="similarity">
    <text evidence="6">Belongs to the ABC-4 integral membrane protein family.</text>
</comment>
<sequence length="412" mass="45201">MNLLENIKEGLRAIQGNLLRTVLTALIVAIGIMSLVGILTAVDGIKHSIDQTFSSLGANSFDIKAKGYGNRRHQGGVSEKVYPPVSYFQARQYQRYYGDKARISISTNFTGSAVVKYQNIKTNPNFQVKGGDEFYLANENYNLELGRPFSTFELENGTDVCIIGDELKNTLFKNANPISKRISFLGKHFKVIGVLERSGSSMGGRGSDRLIMIPLETANNLPHDRELTYNIKTSVPNAENLNYMMGEATGIMRKVRQDKPGTEDSFEITRSDSVLKKLESISGGMKMGGFLVGFITLLGASIGLMNIMMVSVTERTREIGIRKALGATALQIRQQFLIEAIVICLLGGIMGIILGLLMGNMVAGFIGQGGFIVPWLWVMVGLIICVSVGLISGWYPAFKASKLDPIESLRYE</sequence>
<proteinExistence type="inferred from homology"/>
<dbReference type="Pfam" id="PF12704">
    <property type="entry name" value="MacB_PCD"/>
    <property type="match status" value="1"/>
</dbReference>
<feature type="domain" description="MacB-like periplasmic core" evidence="9">
    <location>
        <begin position="21"/>
        <end position="221"/>
    </location>
</feature>
<evidence type="ECO:0000256" key="3">
    <source>
        <dbReference type="ARBA" id="ARBA00022692"/>
    </source>
</evidence>
<comment type="caution">
    <text evidence="10">The sequence shown here is derived from an EMBL/GenBank/DDBJ whole genome shotgun (WGS) entry which is preliminary data.</text>
</comment>
<dbReference type="InterPro" id="IPR050250">
    <property type="entry name" value="Macrolide_Exporter_MacB"/>
</dbReference>
<evidence type="ECO:0000256" key="7">
    <source>
        <dbReference type="SAM" id="Phobius"/>
    </source>
</evidence>
<accession>A0ABW0EBM0</accession>
<feature type="transmembrane region" description="Helical" evidence="7">
    <location>
        <begin position="372"/>
        <end position="395"/>
    </location>
</feature>
<dbReference type="PANTHER" id="PTHR30572">
    <property type="entry name" value="MEMBRANE COMPONENT OF TRANSPORTER-RELATED"/>
    <property type="match status" value="1"/>
</dbReference>
<feature type="transmembrane region" description="Helical" evidence="7">
    <location>
        <begin position="287"/>
        <end position="312"/>
    </location>
</feature>
<evidence type="ECO:0000256" key="6">
    <source>
        <dbReference type="ARBA" id="ARBA00038076"/>
    </source>
</evidence>
<evidence type="ECO:0000256" key="4">
    <source>
        <dbReference type="ARBA" id="ARBA00022989"/>
    </source>
</evidence>
<keyword evidence="11" id="KW-1185">Reference proteome</keyword>
<evidence type="ECO:0000313" key="10">
    <source>
        <dbReference type="EMBL" id="MFC5270185.1"/>
    </source>
</evidence>
<organism evidence="10 11">
    <name type="scientific">Adhaeribacter terreus</name>
    <dbReference type="NCBI Taxonomy" id="529703"/>
    <lineage>
        <taxon>Bacteria</taxon>
        <taxon>Pseudomonadati</taxon>
        <taxon>Bacteroidota</taxon>
        <taxon>Cytophagia</taxon>
        <taxon>Cytophagales</taxon>
        <taxon>Hymenobacteraceae</taxon>
        <taxon>Adhaeribacter</taxon>
    </lineage>
</organism>
<dbReference type="Pfam" id="PF02687">
    <property type="entry name" value="FtsX"/>
    <property type="match status" value="1"/>
</dbReference>
<dbReference type="Proteomes" id="UP001596161">
    <property type="component" value="Unassembled WGS sequence"/>
</dbReference>
<keyword evidence="2" id="KW-1003">Cell membrane</keyword>
<gene>
    <name evidence="10" type="ORF">ACFPIB_06160</name>
</gene>
<protein>
    <submittedName>
        <fullName evidence="10">ABC transporter permease</fullName>
    </submittedName>
</protein>
<dbReference type="InterPro" id="IPR003838">
    <property type="entry name" value="ABC3_permease_C"/>
</dbReference>
<feature type="domain" description="ABC3 transporter permease C-terminal" evidence="8">
    <location>
        <begin position="291"/>
        <end position="405"/>
    </location>
</feature>
<dbReference type="InterPro" id="IPR025857">
    <property type="entry name" value="MacB_PCD"/>
</dbReference>
<keyword evidence="5 7" id="KW-0472">Membrane</keyword>
<name>A0ABW0EBM0_9BACT</name>
<evidence type="ECO:0000313" key="11">
    <source>
        <dbReference type="Proteomes" id="UP001596161"/>
    </source>
</evidence>
<evidence type="ECO:0000259" key="9">
    <source>
        <dbReference type="Pfam" id="PF12704"/>
    </source>
</evidence>
<evidence type="ECO:0000259" key="8">
    <source>
        <dbReference type="Pfam" id="PF02687"/>
    </source>
</evidence>
<comment type="subcellular location">
    <subcellularLocation>
        <location evidence="1">Cell membrane</location>
        <topology evidence="1">Multi-pass membrane protein</topology>
    </subcellularLocation>
</comment>